<name>A0A151JAD2_9HYME</name>
<evidence type="ECO:0000313" key="1">
    <source>
        <dbReference type="EMBL" id="KYN21932.1"/>
    </source>
</evidence>
<organism evidence="1 2">
    <name type="scientific">Trachymyrmex cornetzi</name>
    <dbReference type="NCBI Taxonomy" id="471704"/>
    <lineage>
        <taxon>Eukaryota</taxon>
        <taxon>Metazoa</taxon>
        <taxon>Ecdysozoa</taxon>
        <taxon>Arthropoda</taxon>
        <taxon>Hexapoda</taxon>
        <taxon>Insecta</taxon>
        <taxon>Pterygota</taxon>
        <taxon>Neoptera</taxon>
        <taxon>Endopterygota</taxon>
        <taxon>Hymenoptera</taxon>
        <taxon>Apocrita</taxon>
        <taxon>Aculeata</taxon>
        <taxon>Formicoidea</taxon>
        <taxon>Formicidae</taxon>
        <taxon>Myrmicinae</taxon>
        <taxon>Trachymyrmex</taxon>
    </lineage>
</organism>
<accession>A0A151JAD2</accession>
<reference evidence="1 2" key="1">
    <citation type="submission" date="2015-09" db="EMBL/GenBank/DDBJ databases">
        <title>Trachymyrmex cornetzi WGS genome.</title>
        <authorList>
            <person name="Nygaard S."/>
            <person name="Hu H."/>
            <person name="Boomsma J."/>
            <person name="Zhang G."/>
        </authorList>
    </citation>
    <scope>NUCLEOTIDE SEQUENCE [LARGE SCALE GENOMIC DNA]</scope>
    <source>
        <strain evidence="1">Tcor2-1</strain>
        <tissue evidence="1">Whole body</tissue>
    </source>
</reference>
<keyword evidence="2" id="KW-1185">Reference proteome</keyword>
<protein>
    <submittedName>
        <fullName evidence="1">Uncharacterized protein</fullName>
    </submittedName>
</protein>
<dbReference type="EMBL" id="KQ979321">
    <property type="protein sequence ID" value="KYN21932.1"/>
    <property type="molecule type" value="Genomic_DNA"/>
</dbReference>
<proteinExistence type="predicted"/>
<dbReference type="Proteomes" id="UP000078492">
    <property type="component" value="Unassembled WGS sequence"/>
</dbReference>
<evidence type="ECO:0000313" key="2">
    <source>
        <dbReference type="Proteomes" id="UP000078492"/>
    </source>
</evidence>
<sequence>MCLRACIMRWFLSKLPCLRIKINITPEPFSEFVGIKSRIVPSIECGKRFQKLPKQTFPTAGDTKPGFSVSEEYNAINPLISSIICRNL</sequence>
<gene>
    <name evidence="1" type="ORF">ALC57_05669</name>
</gene>
<dbReference type="AlphaFoldDB" id="A0A151JAD2"/>